<proteinExistence type="inferred from homology"/>
<organism evidence="3 4">
    <name type="scientific">Undibacterium arcticum</name>
    <dbReference type="NCBI Taxonomy" id="1762892"/>
    <lineage>
        <taxon>Bacteria</taxon>
        <taxon>Pseudomonadati</taxon>
        <taxon>Pseudomonadota</taxon>
        <taxon>Betaproteobacteria</taxon>
        <taxon>Burkholderiales</taxon>
        <taxon>Oxalobacteraceae</taxon>
        <taxon>Undibacterium</taxon>
    </lineage>
</organism>
<reference evidence="4" key="1">
    <citation type="journal article" date="2019" name="Int. J. Syst. Evol. Microbiol.">
        <title>The Global Catalogue of Microorganisms (GCM) 10K type strain sequencing project: providing services to taxonomists for standard genome sequencing and annotation.</title>
        <authorList>
            <consortium name="The Broad Institute Genomics Platform"/>
            <consortium name="The Broad Institute Genome Sequencing Center for Infectious Disease"/>
            <person name="Wu L."/>
            <person name="Ma J."/>
        </authorList>
    </citation>
    <scope>NUCLEOTIDE SEQUENCE [LARGE SCALE GENOMIC DNA]</scope>
    <source>
        <strain evidence="4">KCTC 42986</strain>
    </source>
</reference>
<evidence type="ECO:0000313" key="4">
    <source>
        <dbReference type="Proteomes" id="UP001595530"/>
    </source>
</evidence>
<name>A0ABV7F3G7_9BURK</name>
<evidence type="ECO:0000256" key="1">
    <source>
        <dbReference type="ARBA" id="ARBA00009437"/>
    </source>
</evidence>
<dbReference type="SUPFAM" id="SSF53850">
    <property type="entry name" value="Periplasmic binding protein-like II"/>
    <property type="match status" value="1"/>
</dbReference>
<dbReference type="InterPro" id="IPR058163">
    <property type="entry name" value="LysR-type_TF_proteobact-type"/>
</dbReference>
<dbReference type="Gene3D" id="3.40.190.10">
    <property type="entry name" value="Periplasmic binding protein-like II"/>
    <property type="match status" value="2"/>
</dbReference>
<dbReference type="EMBL" id="JBHRTP010000029">
    <property type="protein sequence ID" value="MFC3108357.1"/>
    <property type="molecule type" value="Genomic_DNA"/>
</dbReference>
<dbReference type="PANTHER" id="PTHR30537">
    <property type="entry name" value="HTH-TYPE TRANSCRIPTIONAL REGULATOR"/>
    <property type="match status" value="1"/>
</dbReference>
<evidence type="ECO:0000259" key="2">
    <source>
        <dbReference type="Pfam" id="PF03466"/>
    </source>
</evidence>
<accession>A0ABV7F3G7</accession>
<gene>
    <name evidence="3" type="ORF">ACFOFO_10350</name>
</gene>
<evidence type="ECO:0000313" key="3">
    <source>
        <dbReference type="EMBL" id="MFC3108357.1"/>
    </source>
</evidence>
<dbReference type="Proteomes" id="UP001595530">
    <property type="component" value="Unassembled WGS sequence"/>
</dbReference>
<dbReference type="PANTHER" id="PTHR30537:SF17">
    <property type="entry name" value="LYSR-FAMILY REGULATORY PROTEIN"/>
    <property type="match status" value="1"/>
</dbReference>
<dbReference type="InterPro" id="IPR005119">
    <property type="entry name" value="LysR_subst-bd"/>
</dbReference>
<comment type="caution">
    <text evidence="3">The sequence shown here is derived from an EMBL/GenBank/DDBJ whole genome shotgun (WGS) entry which is preliminary data.</text>
</comment>
<protein>
    <submittedName>
        <fullName evidence="3">LysR substrate-binding domain-containing protein</fullName>
    </submittedName>
</protein>
<dbReference type="Pfam" id="PF03466">
    <property type="entry name" value="LysR_substrate"/>
    <property type="match status" value="1"/>
</dbReference>
<dbReference type="RefSeq" id="WP_390331495.1">
    <property type="nucleotide sequence ID" value="NZ_JBHRTP010000029.1"/>
</dbReference>
<sequence>MHPSELEHGHVMVRYFFAGSGRQRPIELSLGEQRVTVKGRYFIGVNDTNALLAAALAGLGIMHAPSFMAQPHIDAGLLVPVLKEWSAELNPISIVYSPNRHLSTRVRVFVDWMVELFNAQRLVLA</sequence>
<keyword evidence="4" id="KW-1185">Reference proteome</keyword>
<comment type="similarity">
    <text evidence="1">Belongs to the LysR transcriptional regulatory family.</text>
</comment>
<feature type="domain" description="LysR substrate-binding" evidence="2">
    <location>
        <begin position="17"/>
        <end position="116"/>
    </location>
</feature>